<dbReference type="PRINTS" id="PR00081">
    <property type="entry name" value="GDHRDH"/>
</dbReference>
<evidence type="ECO:0000256" key="1">
    <source>
        <dbReference type="ARBA" id="ARBA00006484"/>
    </source>
</evidence>
<reference evidence="5" key="1">
    <citation type="journal article" date="2019" name="Int. J. Syst. Evol. Microbiol.">
        <title>The Global Catalogue of Microorganisms (GCM) 10K type strain sequencing project: providing services to taxonomists for standard genome sequencing and annotation.</title>
        <authorList>
            <consortium name="The Broad Institute Genomics Platform"/>
            <consortium name="The Broad Institute Genome Sequencing Center for Infectious Disease"/>
            <person name="Wu L."/>
            <person name="Ma J."/>
        </authorList>
    </citation>
    <scope>NUCLEOTIDE SEQUENCE [LARGE SCALE GENOMIC DNA]</scope>
    <source>
        <strain evidence="5">JCM 18657</strain>
    </source>
</reference>
<dbReference type="EMBL" id="JBHTGQ010000031">
    <property type="protein sequence ID" value="MFC7750907.1"/>
    <property type="molecule type" value="Genomic_DNA"/>
</dbReference>
<dbReference type="RefSeq" id="WP_138789282.1">
    <property type="nucleotide sequence ID" value="NZ_JBHTGQ010000031.1"/>
</dbReference>
<protein>
    <submittedName>
        <fullName evidence="4">SDR family oxidoreductase</fullName>
    </submittedName>
</protein>
<accession>A0ABW2V429</accession>
<gene>
    <name evidence="4" type="ORF">ACFQWB_13350</name>
</gene>
<comment type="caution">
    <text evidence="4">The sequence shown here is derived from an EMBL/GenBank/DDBJ whole genome shotgun (WGS) entry which is preliminary data.</text>
</comment>
<dbReference type="PROSITE" id="PS00061">
    <property type="entry name" value="ADH_SHORT"/>
    <property type="match status" value="1"/>
</dbReference>
<dbReference type="SUPFAM" id="SSF51735">
    <property type="entry name" value="NAD(P)-binding Rossmann-fold domains"/>
    <property type="match status" value="1"/>
</dbReference>
<keyword evidence="5" id="KW-1185">Reference proteome</keyword>
<dbReference type="Pfam" id="PF00106">
    <property type="entry name" value="adh_short"/>
    <property type="match status" value="1"/>
</dbReference>
<sequence>MLTIHEHLRGKVAVVTGGSGVLCSAMARELGRQGVKVAILGRTAEKGEAVAESIRSGGGTAIAVACDVLNAGSVREAARLVEEKLGPCDILINGAGGNHPDGSTTNETLKPEDLGNPELKTFFDLTEEGFGYVFDLNFMGTLIPTQVFAKSMIGRPGATVINISSMSAPCPMTKVPAYSAAKAAINNFTQWLAVHLADAGIRVNAIAPGFFLTEQNRRLLTREDGTLTERSHKIIAHTPMRRFGRPEDLLGTLLWLVDERMSGFVTGVTVPVDGGFMAYSGV</sequence>
<evidence type="ECO:0000256" key="2">
    <source>
        <dbReference type="ARBA" id="ARBA00023002"/>
    </source>
</evidence>
<evidence type="ECO:0000313" key="4">
    <source>
        <dbReference type="EMBL" id="MFC7750907.1"/>
    </source>
</evidence>
<evidence type="ECO:0000256" key="3">
    <source>
        <dbReference type="RuleBase" id="RU000363"/>
    </source>
</evidence>
<dbReference type="InterPro" id="IPR002347">
    <property type="entry name" value="SDR_fam"/>
</dbReference>
<comment type="similarity">
    <text evidence="1 3">Belongs to the short-chain dehydrogenases/reductases (SDR) family.</text>
</comment>
<organism evidence="4 5">
    <name type="scientific">Paenibacillus thermoaerophilus</name>
    <dbReference type="NCBI Taxonomy" id="1215385"/>
    <lineage>
        <taxon>Bacteria</taxon>
        <taxon>Bacillati</taxon>
        <taxon>Bacillota</taxon>
        <taxon>Bacilli</taxon>
        <taxon>Bacillales</taxon>
        <taxon>Paenibacillaceae</taxon>
        <taxon>Paenibacillus</taxon>
    </lineage>
</organism>
<dbReference type="CDD" id="cd08935">
    <property type="entry name" value="mannonate_red_SDR_c"/>
    <property type="match status" value="1"/>
</dbReference>
<dbReference type="PANTHER" id="PTHR42760">
    <property type="entry name" value="SHORT-CHAIN DEHYDROGENASES/REDUCTASES FAMILY MEMBER"/>
    <property type="match status" value="1"/>
</dbReference>
<keyword evidence="2" id="KW-0560">Oxidoreductase</keyword>
<dbReference type="PANTHER" id="PTHR42760:SF115">
    <property type="entry name" value="3-OXOACYL-[ACYL-CARRIER-PROTEIN] REDUCTASE FABG"/>
    <property type="match status" value="1"/>
</dbReference>
<dbReference type="InterPro" id="IPR036291">
    <property type="entry name" value="NAD(P)-bd_dom_sf"/>
</dbReference>
<dbReference type="PRINTS" id="PR00080">
    <property type="entry name" value="SDRFAMILY"/>
</dbReference>
<evidence type="ECO:0000313" key="5">
    <source>
        <dbReference type="Proteomes" id="UP001596528"/>
    </source>
</evidence>
<dbReference type="NCBIfam" id="NF006132">
    <property type="entry name" value="PRK08277.1"/>
    <property type="match status" value="1"/>
</dbReference>
<dbReference type="InterPro" id="IPR020904">
    <property type="entry name" value="Sc_DH/Rdtase_CS"/>
</dbReference>
<name>A0ABW2V429_9BACL</name>
<dbReference type="Proteomes" id="UP001596528">
    <property type="component" value="Unassembled WGS sequence"/>
</dbReference>
<proteinExistence type="inferred from homology"/>
<dbReference type="Gene3D" id="3.40.50.720">
    <property type="entry name" value="NAD(P)-binding Rossmann-like Domain"/>
    <property type="match status" value="1"/>
</dbReference>